<evidence type="ECO:0000313" key="3">
    <source>
        <dbReference type="Proteomes" id="UP000195208"/>
    </source>
</evidence>
<dbReference type="Pfam" id="PF13279">
    <property type="entry name" value="4HBT_2"/>
    <property type="match status" value="1"/>
</dbReference>
<name>A0A2T4MPG8_9STAP</name>
<dbReference type="GeneID" id="57692416"/>
<gene>
    <name evidence="2" type="ORF">B9M88_02475</name>
    <name evidence="1" type="ORF">GLV84_07455</name>
</gene>
<keyword evidence="3" id="KW-1185">Reference proteome</keyword>
<protein>
    <submittedName>
        <fullName evidence="2">3-hydroxyacyl-CoA dehydrogenase</fullName>
    </submittedName>
    <submittedName>
        <fullName evidence="1">Thioesterase</fullName>
    </submittedName>
</protein>
<dbReference type="EMBL" id="NEFX01000003">
    <property type="protein sequence ID" value="OTW31962.1"/>
    <property type="molecule type" value="Genomic_DNA"/>
</dbReference>
<dbReference type="EMBL" id="WMFL01000079">
    <property type="protein sequence ID" value="NJI02659.1"/>
    <property type="molecule type" value="Genomic_DNA"/>
</dbReference>
<dbReference type="RefSeq" id="WP_060551695.1">
    <property type="nucleotide sequence ID" value="NZ_CP009623.1"/>
</dbReference>
<dbReference type="CDD" id="cd00586">
    <property type="entry name" value="4HBT"/>
    <property type="match status" value="1"/>
</dbReference>
<dbReference type="PANTHER" id="PTHR31793:SF2">
    <property type="entry name" value="BLR1345 PROTEIN"/>
    <property type="match status" value="1"/>
</dbReference>
<evidence type="ECO:0000313" key="1">
    <source>
        <dbReference type="EMBL" id="NJI02659.1"/>
    </source>
</evidence>
<sequence length="159" mass="18381">MLQFPFYDKNEVQEAWIDRNGHMNDAEYARVFSLAIDHFHDQVGLTNAERDARQYTVFTLETHISYLKELKKGTPFKIEVAIYDMDDKRIHFFLTLINENTNETCATAETMMMGMSRKTQKPAPFPDDIFALIQTYAQSQGNLDFPQQLGHPIGIPSKN</sequence>
<dbReference type="OrthoDB" id="6117985at2"/>
<dbReference type="InterPro" id="IPR029069">
    <property type="entry name" value="HotDog_dom_sf"/>
</dbReference>
<dbReference type="Proteomes" id="UP000195208">
    <property type="component" value="Unassembled WGS sequence"/>
</dbReference>
<dbReference type="KEGG" id="sagq:EP23_07455"/>
<dbReference type="AlphaFoldDB" id="A0A2T4MPG8"/>
<accession>A0A2T4MPG8</accession>
<evidence type="ECO:0000313" key="2">
    <source>
        <dbReference type="EMBL" id="OTW31962.1"/>
    </source>
</evidence>
<dbReference type="PANTHER" id="PTHR31793">
    <property type="entry name" value="4-HYDROXYBENZOYL-COA THIOESTERASE FAMILY MEMBER"/>
    <property type="match status" value="1"/>
</dbReference>
<dbReference type="Proteomes" id="UP000646308">
    <property type="component" value="Unassembled WGS sequence"/>
</dbReference>
<reference evidence="1" key="2">
    <citation type="submission" date="2019-11" db="EMBL/GenBank/DDBJ databases">
        <title>Whole genome comparisons of Staphylococcus agnetis isolates from cattle and chickens.</title>
        <authorList>
            <person name="Rhoads D."/>
            <person name="Shwani A."/>
            <person name="Adkins P."/>
            <person name="Calcutt M."/>
            <person name="Middleton J."/>
        </authorList>
    </citation>
    <scope>NUCLEOTIDE SEQUENCE</scope>
    <source>
        <strain evidence="1">1387</strain>
    </source>
</reference>
<dbReference type="InterPro" id="IPR050563">
    <property type="entry name" value="4-hydroxybenzoyl-CoA_TE"/>
</dbReference>
<proteinExistence type="predicted"/>
<dbReference type="SUPFAM" id="SSF54637">
    <property type="entry name" value="Thioesterase/thiol ester dehydrase-isomerase"/>
    <property type="match status" value="1"/>
</dbReference>
<evidence type="ECO:0000313" key="4">
    <source>
        <dbReference type="Proteomes" id="UP000646308"/>
    </source>
</evidence>
<dbReference type="Gene3D" id="3.10.129.10">
    <property type="entry name" value="Hotdog Thioesterase"/>
    <property type="match status" value="1"/>
</dbReference>
<reference evidence="2 3" key="1">
    <citation type="submission" date="2017-04" db="EMBL/GenBank/DDBJ databases">
        <title>Staphylococcus agnetis, a potential pathogen in the broiler production.</title>
        <authorList>
            <person name="Poulsen L."/>
        </authorList>
    </citation>
    <scope>NUCLEOTIDE SEQUENCE [LARGE SCALE GENOMIC DNA]</scope>
    <source>
        <strain evidence="2 3">723_310714_2_2_spleen</strain>
    </source>
</reference>
<organism evidence="1 4">
    <name type="scientific">Staphylococcus agnetis</name>
    <dbReference type="NCBI Taxonomy" id="985762"/>
    <lineage>
        <taxon>Bacteria</taxon>
        <taxon>Bacillati</taxon>
        <taxon>Bacillota</taxon>
        <taxon>Bacilli</taxon>
        <taxon>Bacillales</taxon>
        <taxon>Staphylococcaceae</taxon>
        <taxon>Staphylococcus</taxon>
    </lineage>
</organism>
<dbReference type="GO" id="GO:0047617">
    <property type="term" value="F:fatty acyl-CoA hydrolase activity"/>
    <property type="evidence" value="ECO:0007669"/>
    <property type="project" value="TreeGrafter"/>
</dbReference>
<comment type="caution">
    <text evidence="1">The sequence shown here is derived from an EMBL/GenBank/DDBJ whole genome shotgun (WGS) entry which is preliminary data.</text>
</comment>